<dbReference type="VEuPathDB" id="VectorBase:AMIN001404"/>
<keyword evidence="3" id="KW-0325">Glycoprotein</keyword>
<evidence type="ECO:0000256" key="2">
    <source>
        <dbReference type="ARBA" id="ARBA00022825"/>
    </source>
</evidence>
<dbReference type="AlphaFoldDB" id="A0A182VTL3"/>
<dbReference type="PANTHER" id="PTHR11731">
    <property type="entry name" value="PROTEASE FAMILY S9B,C DIPEPTIDYL-PEPTIDASE IV-RELATED"/>
    <property type="match status" value="1"/>
</dbReference>
<keyword evidence="1" id="KW-0031">Aminopeptidase</keyword>
<name>A0A182VTL3_9DIPT</name>
<dbReference type="InterPro" id="IPR002469">
    <property type="entry name" value="Peptidase_S9B_N"/>
</dbReference>
<proteinExistence type="predicted"/>
<sequence length="265" mass="30569">VLLTPPDEGPRVKGQRIRLQDIIDGEYAPKKLNGSWIGPDEFLYQNHWGEISLLNMNNLSERVLMSNTTMKTLAPVKFSISADRRYLLLAQNVNKLFRHSFLAQYTVYDITTRYLLLAQNVNKLFRHSFLAQYTVYDITTSETIPLTITAGSDDWPFLLHAEFTPKGQAIVLVYEYDIFYRPSARAAQAHRLTKNAIPGIVYNGVPDWLYEEEILHTNKAIWLSTDGHLMLYTTFNDTLVQEQQFAWYGTANGDINLYPQIRSLR</sequence>
<dbReference type="InterPro" id="IPR050278">
    <property type="entry name" value="Serine_Prot_S9B/DPPIV"/>
</dbReference>
<evidence type="ECO:0000313" key="6">
    <source>
        <dbReference type="Proteomes" id="UP000075920"/>
    </source>
</evidence>
<organism evidence="5 6">
    <name type="scientific">Anopheles minimus</name>
    <dbReference type="NCBI Taxonomy" id="112268"/>
    <lineage>
        <taxon>Eukaryota</taxon>
        <taxon>Metazoa</taxon>
        <taxon>Ecdysozoa</taxon>
        <taxon>Arthropoda</taxon>
        <taxon>Hexapoda</taxon>
        <taxon>Insecta</taxon>
        <taxon>Pterygota</taxon>
        <taxon>Neoptera</taxon>
        <taxon>Endopterygota</taxon>
        <taxon>Diptera</taxon>
        <taxon>Nematocera</taxon>
        <taxon>Culicoidea</taxon>
        <taxon>Culicidae</taxon>
        <taxon>Anophelinae</taxon>
        <taxon>Anopheles</taxon>
    </lineage>
</organism>
<dbReference type="GO" id="GO:0004177">
    <property type="term" value="F:aminopeptidase activity"/>
    <property type="evidence" value="ECO:0007669"/>
    <property type="project" value="UniProtKB-KW"/>
</dbReference>
<evidence type="ECO:0000256" key="3">
    <source>
        <dbReference type="ARBA" id="ARBA00023180"/>
    </source>
</evidence>
<dbReference type="GO" id="GO:0005886">
    <property type="term" value="C:plasma membrane"/>
    <property type="evidence" value="ECO:0007669"/>
    <property type="project" value="TreeGrafter"/>
</dbReference>
<evidence type="ECO:0000259" key="4">
    <source>
        <dbReference type="Pfam" id="PF00930"/>
    </source>
</evidence>
<dbReference type="Gene3D" id="2.140.10.30">
    <property type="entry name" value="Dipeptidylpeptidase IV, N-terminal domain"/>
    <property type="match status" value="2"/>
</dbReference>
<evidence type="ECO:0000256" key="1">
    <source>
        <dbReference type="ARBA" id="ARBA00022438"/>
    </source>
</evidence>
<dbReference type="GO" id="GO:0006508">
    <property type="term" value="P:proteolysis"/>
    <property type="evidence" value="ECO:0007669"/>
    <property type="project" value="InterPro"/>
</dbReference>
<accession>A0A182VTL3</accession>
<feature type="domain" description="Dipeptidylpeptidase IV N-terminal" evidence="4">
    <location>
        <begin position="112"/>
        <end position="260"/>
    </location>
</feature>
<dbReference type="Proteomes" id="UP000075920">
    <property type="component" value="Unassembled WGS sequence"/>
</dbReference>
<dbReference type="PANTHER" id="PTHR11731:SF200">
    <property type="entry name" value="DIPEPTIDYL PEPTIDASE 10, ISOFORM B"/>
    <property type="match status" value="1"/>
</dbReference>
<keyword evidence="2" id="KW-0720">Serine protease</keyword>
<dbReference type="Pfam" id="PF00930">
    <property type="entry name" value="DPPIV_N"/>
    <property type="match status" value="1"/>
</dbReference>
<reference evidence="6" key="1">
    <citation type="submission" date="2013-03" db="EMBL/GenBank/DDBJ databases">
        <title>The Genome Sequence of Anopheles minimus MINIMUS1.</title>
        <authorList>
            <consortium name="The Broad Institute Genomics Platform"/>
            <person name="Neafsey D.E."/>
            <person name="Walton C."/>
            <person name="Walker B."/>
            <person name="Young S.K."/>
            <person name="Zeng Q."/>
            <person name="Gargeya S."/>
            <person name="Fitzgerald M."/>
            <person name="Haas B."/>
            <person name="Abouelleil A."/>
            <person name="Allen A.W."/>
            <person name="Alvarado L."/>
            <person name="Arachchi H.M."/>
            <person name="Berlin A.M."/>
            <person name="Chapman S.B."/>
            <person name="Gainer-Dewar J."/>
            <person name="Goldberg J."/>
            <person name="Griggs A."/>
            <person name="Gujja S."/>
            <person name="Hansen M."/>
            <person name="Howarth C."/>
            <person name="Imamovic A."/>
            <person name="Ireland A."/>
            <person name="Larimer J."/>
            <person name="McCowan C."/>
            <person name="Murphy C."/>
            <person name="Pearson M."/>
            <person name="Poon T.W."/>
            <person name="Priest M."/>
            <person name="Roberts A."/>
            <person name="Saif S."/>
            <person name="Shea T."/>
            <person name="Sisk P."/>
            <person name="Sykes S."/>
            <person name="Wortman J."/>
            <person name="Nusbaum C."/>
            <person name="Birren B."/>
        </authorList>
    </citation>
    <scope>NUCLEOTIDE SEQUENCE [LARGE SCALE GENOMIC DNA]</scope>
    <source>
        <strain evidence="6">MINIMUS1</strain>
    </source>
</reference>
<dbReference type="GO" id="GO:0008239">
    <property type="term" value="F:dipeptidyl-peptidase activity"/>
    <property type="evidence" value="ECO:0007669"/>
    <property type="project" value="TreeGrafter"/>
</dbReference>
<dbReference type="EnsemblMetazoa" id="AMIN001404-RA">
    <property type="protein sequence ID" value="AMIN001404-PA"/>
    <property type="gene ID" value="AMIN001404"/>
</dbReference>
<protein>
    <recommendedName>
        <fullName evidence="4">Dipeptidylpeptidase IV N-terminal domain-containing protein</fullName>
    </recommendedName>
</protein>
<keyword evidence="1" id="KW-0645">Protease</keyword>
<keyword evidence="1" id="KW-0378">Hydrolase</keyword>
<dbReference type="SUPFAM" id="SSF82171">
    <property type="entry name" value="DPP6 N-terminal domain-like"/>
    <property type="match status" value="1"/>
</dbReference>
<dbReference type="GO" id="GO:0008236">
    <property type="term" value="F:serine-type peptidase activity"/>
    <property type="evidence" value="ECO:0007669"/>
    <property type="project" value="UniProtKB-KW"/>
</dbReference>
<dbReference type="STRING" id="112268.A0A182VTL3"/>
<reference evidence="5" key="2">
    <citation type="submission" date="2020-05" db="UniProtKB">
        <authorList>
            <consortium name="EnsemblMetazoa"/>
        </authorList>
    </citation>
    <scope>IDENTIFICATION</scope>
    <source>
        <strain evidence="5">MINIMUS1</strain>
    </source>
</reference>
<keyword evidence="6" id="KW-1185">Reference proteome</keyword>
<evidence type="ECO:0000313" key="5">
    <source>
        <dbReference type="EnsemblMetazoa" id="AMIN001404-PA"/>
    </source>
</evidence>